<proteinExistence type="predicted"/>
<evidence type="ECO:0000313" key="3">
    <source>
        <dbReference type="Proteomes" id="UP000198597"/>
    </source>
</evidence>
<sequence length="91" mass="10405">MKSIIYKNPVISAILLNLFTLFLCIYIYVHSFFGFILTIMPLTGFLNGKIIVNGTDMNNKKKILIIVSLVVMIGIILFSIYNMIINKFINK</sequence>
<dbReference type="OrthoDB" id="1932876at2"/>
<evidence type="ECO:0000256" key="1">
    <source>
        <dbReference type="SAM" id="Phobius"/>
    </source>
</evidence>
<gene>
    <name evidence="2" type="ORF">SAMN04488529_10254</name>
</gene>
<accession>A0A1H0PT06</accession>
<organism evidence="2 3">
    <name type="scientific">Clostridium gasigenes</name>
    <dbReference type="NCBI Taxonomy" id="94869"/>
    <lineage>
        <taxon>Bacteria</taxon>
        <taxon>Bacillati</taxon>
        <taxon>Bacillota</taxon>
        <taxon>Clostridia</taxon>
        <taxon>Eubacteriales</taxon>
        <taxon>Clostridiaceae</taxon>
        <taxon>Clostridium</taxon>
    </lineage>
</organism>
<keyword evidence="1" id="KW-0812">Transmembrane</keyword>
<protein>
    <submittedName>
        <fullName evidence="2">Uncharacterized protein</fullName>
    </submittedName>
</protein>
<feature type="transmembrane region" description="Helical" evidence="1">
    <location>
        <begin position="9"/>
        <end position="29"/>
    </location>
</feature>
<dbReference type="EMBL" id="FNJM01000002">
    <property type="protein sequence ID" value="SDP07940.1"/>
    <property type="molecule type" value="Genomic_DNA"/>
</dbReference>
<keyword evidence="1" id="KW-0472">Membrane</keyword>
<reference evidence="2 3" key="1">
    <citation type="submission" date="2016-10" db="EMBL/GenBank/DDBJ databases">
        <authorList>
            <person name="de Groot N.N."/>
        </authorList>
    </citation>
    <scope>NUCLEOTIDE SEQUENCE [LARGE SCALE GENOMIC DNA]</scope>
    <source>
        <strain evidence="2 3">DSM 12272</strain>
    </source>
</reference>
<dbReference type="RefSeq" id="WP_089966649.1">
    <property type="nucleotide sequence ID" value="NZ_FNJM01000002.1"/>
</dbReference>
<name>A0A1H0PT06_9CLOT</name>
<keyword evidence="3" id="KW-1185">Reference proteome</keyword>
<dbReference type="AlphaFoldDB" id="A0A1H0PT06"/>
<feature type="transmembrane region" description="Helical" evidence="1">
    <location>
        <begin position="64"/>
        <end position="85"/>
    </location>
</feature>
<keyword evidence="1" id="KW-1133">Transmembrane helix</keyword>
<dbReference type="Proteomes" id="UP000198597">
    <property type="component" value="Unassembled WGS sequence"/>
</dbReference>
<evidence type="ECO:0000313" key="2">
    <source>
        <dbReference type="EMBL" id="SDP07940.1"/>
    </source>
</evidence>